<organism evidence="1">
    <name type="scientific">bioreactor metagenome</name>
    <dbReference type="NCBI Taxonomy" id="1076179"/>
    <lineage>
        <taxon>unclassified sequences</taxon>
        <taxon>metagenomes</taxon>
        <taxon>ecological metagenomes</taxon>
    </lineage>
</organism>
<dbReference type="EMBL" id="VSSQ01134049">
    <property type="protein sequence ID" value="MPN59723.1"/>
    <property type="molecule type" value="Genomic_DNA"/>
</dbReference>
<accession>A0A645JJB5</accession>
<protein>
    <submittedName>
        <fullName evidence="1">Uncharacterized protein</fullName>
    </submittedName>
</protein>
<comment type="caution">
    <text evidence="1">The sequence shown here is derived from an EMBL/GenBank/DDBJ whole genome shotgun (WGS) entry which is preliminary data.</text>
</comment>
<reference evidence="1" key="1">
    <citation type="submission" date="2019-08" db="EMBL/GenBank/DDBJ databases">
        <authorList>
            <person name="Kucharzyk K."/>
            <person name="Murdoch R.W."/>
            <person name="Higgins S."/>
            <person name="Loffler F."/>
        </authorList>
    </citation>
    <scope>NUCLEOTIDE SEQUENCE</scope>
</reference>
<dbReference type="AlphaFoldDB" id="A0A645JJB5"/>
<proteinExistence type="predicted"/>
<evidence type="ECO:0000313" key="1">
    <source>
        <dbReference type="EMBL" id="MPN59723.1"/>
    </source>
</evidence>
<sequence>MARHIARWGTPSSVSSWKNNVDTLRDMLKVRAGYVKKHLKSYFGLSDAEYAQLFPNG</sequence>
<name>A0A645JJB5_9ZZZZ</name>
<gene>
    <name evidence="1" type="ORF">SDC9_207445</name>
</gene>